<gene>
    <name evidence="20" type="ORF">CGL51_04735</name>
    <name evidence="19" type="ORF">CGL52_13650</name>
</gene>
<evidence type="ECO:0000256" key="5">
    <source>
        <dbReference type="ARBA" id="ARBA00010810"/>
    </source>
</evidence>
<evidence type="ECO:0000256" key="15">
    <source>
        <dbReference type="ARBA" id="ARBA00030679"/>
    </source>
</evidence>
<evidence type="ECO:0000256" key="3">
    <source>
        <dbReference type="ARBA" id="ARBA00004127"/>
    </source>
</evidence>
<evidence type="ECO:0000313" key="19">
    <source>
        <dbReference type="EMBL" id="RFA94977.1"/>
    </source>
</evidence>
<dbReference type="EMBL" id="NMUE01000011">
    <property type="protein sequence ID" value="RFA96667.1"/>
    <property type="molecule type" value="Genomic_DNA"/>
</dbReference>
<feature type="transmembrane region" description="Helical" evidence="17">
    <location>
        <begin position="227"/>
        <end position="243"/>
    </location>
</feature>
<feature type="domain" description="Oligosaccharyl transferase STT3 N-terminal" evidence="18">
    <location>
        <begin position="27"/>
        <end position="436"/>
    </location>
</feature>
<evidence type="ECO:0000256" key="13">
    <source>
        <dbReference type="ARBA" id="ARBA00023136"/>
    </source>
</evidence>
<dbReference type="AlphaFoldDB" id="A0A371QX17"/>
<evidence type="ECO:0000313" key="22">
    <source>
        <dbReference type="Proteomes" id="UP000257123"/>
    </source>
</evidence>
<dbReference type="PANTHER" id="PTHR13872:SF1">
    <property type="entry name" value="DOLICHYL-DIPHOSPHOOLIGOSACCHARIDE--PROTEIN GLYCOSYLTRANSFERASE SUBUNIT STT3B"/>
    <property type="match status" value="1"/>
</dbReference>
<protein>
    <recommendedName>
        <fullName evidence="6">dolichyl-phosphooligosaccharide-protein glycotransferase</fullName>
        <ecNumber evidence="6">2.4.99.21</ecNumber>
    </recommendedName>
    <alternativeName>
        <fullName evidence="15">Oligosaccharyl transferase</fullName>
    </alternativeName>
</protein>
<evidence type="ECO:0000256" key="7">
    <source>
        <dbReference type="ARBA" id="ARBA00022676"/>
    </source>
</evidence>
<reference evidence="21 22" key="1">
    <citation type="submission" date="2017-07" db="EMBL/GenBank/DDBJ databases">
        <title>Draft genome sequence of aerobic hyperthermophilic archaea, Pyrobaculum aerophilum YKB31 and YKB32.</title>
        <authorList>
            <person name="Mochizuki T."/>
            <person name="Berliner A.J."/>
            <person name="Yoshida-Takashima Y."/>
            <person name="Takaki Y."/>
            <person name="Nunoura T."/>
            <person name="Takai K."/>
        </authorList>
    </citation>
    <scope>NUCLEOTIDE SEQUENCE [LARGE SCALE GENOMIC DNA]</scope>
    <source>
        <strain evidence="20 22">YKB31</strain>
        <strain evidence="19 21">YKB32</strain>
    </source>
</reference>
<dbReference type="Proteomes" id="UP000256877">
    <property type="component" value="Unassembled WGS sequence"/>
</dbReference>
<name>A0A371QX17_9CREN</name>
<dbReference type="GO" id="GO:0012505">
    <property type="term" value="C:endomembrane system"/>
    <property type="evidence" value="ECO:0007669"/>
    <property type="project" value="UniProtKB-SubCell"/>
</dbReference>
<dbReference type="GO" id="GO:0046872">
    <property type="term" value="F:metal ion binding"/>
    <property type="evidence" value="ECO:0007669"/>
    <property type="project" value="UniProtKB-KW"/>
</dbReference>
<evidence type="ECO:0000256" key="6">
    <source>
        <dbReference type="ARBA" id="ARBA00012602"/>
    </source>
</evidence>
<dbReference type="GO" id="GO:0016020">
    <property type="term" value="C:membrane"/>
    <property type="evidence" value="ECO:0007669"/>
    <property type="project" value="InterPro"/>
</dbReference>
<dbReference type="EC" id="2.4.99.21" evidence="6"/>
<comment type="catalytic activity">
    <reaction evidence="16">
        <text>an archaeal dolichyl phosphooligosaccharide + [protein]-L-asparagine = an archaeal dolichyl phosphate + a glycoprotein with the oligosaccharide chain attached by N-beta-D-glycosyl linkage to a protein L-asparagine.</text>
        <dbReference type="EC" id="2.4.99.21"/>
    </reaction>
</comment>
<evidence type="ECO:0000259" key="18">
    <source>
        <dbReference type="Pfam" id="PF02516"/>
    </source>
</evidence>
<feature type="transmembrane region" description="Helical" evidence="17">
    <location>
        <begin position="332"/>
        <end position="356"/>
    </location>
</feature>
<feature type="transmembrane region" description="Helical" evidence="17">
    <location>
        <begin position="394"/>
        <end position="418"/>
    </location>
</feature>
<keyword evidence="8" id="KW-0808">Transferase</keyword>
<evidence type="ECO:0000313" key="21">
    <source>
        <dbReference type="Proteomes" id="UP000256877"/>
    </source>
</evidence>
<evidence type="ECO:0000256" key="9">
    <source>
        <dbReference type="ARBA" id="ARBA00022692"/>
    </source>
</evidence>
<keyword evidence="13 17" id="KW-0472">Membrane</keyword>
<feature type="transmembrane region" description="Helical" evidence="17">
    <location>
        <begin position="264"/>
        <end position="283"/>
    </location>
</feature>
<evidence type="ECO:0000256" key="17">
    <source>
        <dbReference type="SAM" id="Phobius"/>
    </source>
</evidence>
<keyword evidence="14" id="KW-0464">Manganese</keyword>
<evidence type="ECO:0000256" key="10">
    <source>
        <dbReference type="ARBA" id="ARBA00022723"/>
    </source>
</evidence>
<proteinExistence type="inferred from homology"/>
<evidence type="ECO:0000256" key="14">
    <source>
        <dbReference type="ARBA" id="ARBA00023211"/>
    </source>
</evidence>
<organism evidence="19 21">
    <name type="scientific">Pyrobaculum aerophilum</name>
    <dbReference type="NCBI Taxonomy" id="13773"/>
    <lineage>
        <taxon>Archaea</taxon>
        <taxon>Thermoproteota</taxon>
        <taxon>Thermoprotei</taxon>
        <taxon>Thermoproteales</taxon>
        <taxon>Thermoproteaceae</taxon>
        <taxon>Pyrobaculum</taxon>
    </lineage>
</organism>
<dbReference type="PANTHER" id="PTHR13872">
    <property type="entry name" value="DOLICHYL-DIPHOSPHOOLIGOSACCHARIDE--PROTEIN GLYCOSYLTRANSFERASE SUBUNIT"/>
    <property type="match status" value="1"/>
</dbReference>
<comment type="cofactor">
    <cofactor evidence="1">
        <name>Mn(2+)</name>
        <dbReference type="ChEBI" id="CHEBI:29035"/>
    </cofactor>
</comment>
<evidence type="ECO:0000256" key="2">
    <source>
        <dbReference type="ARBA" id="ARBA00001946"/>
    </source>
</evidence>
<feature type="transmembrane region" description="Helical" evidence="17">
    <location>
        <begin position="148"/>
        <end position="166"/>
    </location>
</feature>
<dbReference type="Gene3D" id="3.40.50.12610">
    <property type="match status" value="1"/>
</dbReference>
<dbReference type="Proteomes" id="UP000257123">
    <property type="component" value="Unassembled WGS sequence"/>
</dbReference>
<evidence type="ECO:0000256" key="16">
    <source>
        <dbReference type="ARBA" id="ARBA00034066"/>
    </source>
</evidence>
<evidence type="ECO:0000256" key="1">
    <source>
        <dbReference type="ARBA" id="ARBA00001936"/>
    </source>
</evidence>
<dbReference type="OrthoDB" id="12184at2157"/>
<keyword evidence="11" id="KW-0460">Magnesium</keyword>
<dbReference type="GO" id="GO:0004576">
    <property type="term" value="F:oligosaccharyl transferase activity"/>
    <property type="evidence" value="ECO:0007669"/>
    <property type="project" value="InterPro"/>
</dbReference>
<dbReference type="RefSeq" id="WP_116420876.1">
    <property type="nucleotide sequence ID" value="NZ_NMUE01000011.1"/>
</dbReference>
<feature type="transmembrane region" description="Helical" evidence="17">
    <location>
        <begin position="112"/>
        <end position="136"/>
    </location>
</feature>
<feature type="transmembrane region" description="Helical" evidence="17">
    <location>
        <begin position="202"/>
        <end position="221"/>
    </location>
</feature>
<feature type="transmembrane region" description="Helical" evidence="17">
    <location>
        <begin position="16"/>
        <end position="36"/>
    </location>
</feature>
<dbReference type="InterPro" id="IPR003674">
    <property type="entry name" value="Oligo_trans_STT3"/>
</dbReference>
<comment type="similarity">
    <text evidence="5">Belongs to the STT3 family.</text>
</comment>
<feature type="transmembrane region" description="Helical" evidence="17">
    <location>
        <begin position="456"/>
        <end position="478"/>
    </location>
</feature>
<dbReference type="EMBL" id="NMUF01000068">
    <property type="protein sequence ID" value="RFA94977.1"/>
    <property type="molecule type" value="Genomic_DNA"/>
</dbReference>
<keyword evidence="9 17" id="KW-0812">Transmembrane</keyword>
<feature type="transmembrane region" description="Helical" evidence="17">
    <location>
        <begin position="295"/>
        <end position="320"/>
    </location>
</feature>
<comment type="pathway">
    <text evidence="4">Protein modification; protein glycosylation.</text>
</comment>
<keyword evidence="7" id="KW-0328">Glycosyltransferase</keyword>
<comment type="cofactor">
    <cofactor evidence="2">
        <name>Mg(2+)</name>
        <dbReference type="ChEBI" id="CHEBI:18420"/>
    </cofactor>
</comment>
<comment type="caution">
    <text evidence="19">The sequence shown here is derived from an EMBL/GenBank/DDBJ whole genome shotgun (WGS) entry which is preliminary data.</text>
</comment>
<evidence type="ECO:0000256" key="12">
    <source>
        <dbReference type="ARBA" id="ARBA00022989"/>
    </source>
</evidence>
<evidence type="ECO:0000256" key="8">
    <source>
        <dbReference type="ARBA" id="ARBA00022679"/>
    </source>
</evidence>
<sequence>MDKKEKTSPLRRPAESLLVVVPALLAMFAIALYARMYRVFLWGWWLDEFDPYIRYYLAKYTLQHGVGWWWSGAHFTQFWYPYGVDWGKVLLPGTSFYGLFVHSILAPFGVDLWHAVIAAPAIMNALAVFSAFYLGYRIGGQLGVANGGIRVGLITALLVAIMPAYIERGLSAWFDDEPISLFLIPLGLALLIDGLKRPWAGALAGAALGYIAWTWGAHFYLWNLVGLYALVLPTYYYLKLVFTRSQRAARKGRQQTPQPLELPFSARNLFLSYLLFYVVYALFVATIPRYGVESLISAFNILPTFGLVVTATVWLLDKLLGAARTVELLRRYVWIILALALAGVLVFITAVAMGLIGGKFLATLLPFGRSAIVASVAEHSTTQFYQILIRYGPVLPFIIASVPYLFTPGGLIALSYLLTASYAAATMVRLLVLLAPIAAVTAAIGIVKLLDSKRLGFLALAASTISLVILLVSAFSVASQPTQIVTSAVGFVSDDFLDALMWLKTRLPPYEPVASWWDYGYWISVVGNKTSLADNSTINATQIGKIGLGMMAPPEIGASIFTKQFKTKYILAIMPYSTYLITLQTQLVPVLVHEYPPGGDFLKSYWMTRIALENVKEAASILGASPGMSPDDFIYTRVMSYPGPPPGSYAYFTIEGNYYPVPLNLNRTLYAMLFSKVRFFPIYGNNTQYLSWIFEGVEQGGAFTSFRRLQLTGGNVYLPVDATQRLQGITTYVIQGWTLRGVDVVIDPLTGRTENIPFITAQTGPLRLVYVSRPNGWVVVYQITT</sequence>
<evidence type="ECO:0000313" key="20">
    <source>
        <dbReference type="EMBL" id="RFA96667.1"/>
    </source>
</evidence>
<evidence type="ECO:0000256" key="11">
    <source>
        <dbReference type="ARBA" id="ARBA00022842"/>
    </source>
</evidence>
<accession>A0A371QX17</accession>
<dbReference type="Pfam" id="PF02516">
    <property type="entry name" value="STT3"/>
    <property type="match status" value="1"/>
</dbReference>
<keyword evidence="12 17" id="KW-1133">Transmembrane helix</keyword>
<dbReference type="UniPathway" id="UPA00378"/>
<dbReference type="InterPro" id="IPR048307">
    <property type="entry name" value="STT3_N"/>
</dbReference>
<keyword evidence="10" id="KW-0479">Metal-binding</keyword>
<evidence type="ECO:0000256" key="4">
    <source>
        <dbReference type="ARBA" id="ARBA00004922"/>
    </source>
</evidence>
<comment type="subcellular location">
    <subcellularLocation>
        <location evidence="3">Endomembrane system</location>
        <topology evidence="3">Multi-pass membrane protein</topology>
    </subcellularLocation>
</comment>
<feature type="transmembrane region" description="Helical" evidence="17">
    <location>
        <begin position="178"/>
        <end position="195"/>
    </location>
</feature>
<feature type="transmembrane region" description="Helical" evidence="17">
    <location>
        <begin position="430"/>
        <end position="450"/>
    </location>
</feature>